<dbReference type="Proteomes" id="UP001154282">
    <property type="component" value="Unassembled WGS sequence"/>
</dbReference>
<reference evidence="1" key="1">
    <citation type="submission" date="2022-08" db="EMBL/GenBank/DDBJ databases">
        <authorList>
            <person name="Gutierrez-Valencia J."/>
        </authorList>
    </citation>
    <scope>NUCLEOTIDE SEQUENCE</scope>
</reference>
<dbReference type="AlphaFoldDB" id="A0AAV0IDP2"/>
<protein>
    <submittedName>
        <fullName evidence="1">Uncharacterized protein</fullName>
    </submittedName>
</protein>
<dbReference type="EMBL" id="CAMGYJ010000003">
    <property type="protein sequence ID" value="CAI0395745.1"/>
    <property type="molecule type" value="Genomic_DNA"/>
</dbReference>
<evidence type="ECO:0000313" key="2">
    <source>
        <dbReference type="Proteomes" id="UP001154282"/>
    </source>
</evidence>
<accession>A0AAV0IDP2</accession>
<comment type="caution">
    <text evidence="1">The sequence shown here is derived from an EMBL/GenBank/DDBJ whole genome shotgun (WGS) entry which is preliminary data.</text>
</comment>
<organism evidence="1 2">
    <name type="scientific">Linum tenue</name>
    <dbReference type="NCBI Taxonomy" id="586396"/>
    <lineage>
        <taxon>Eukaryota</taxon>
        <taxon>Viridiplantae</taxon>
        <taxon>Streptophyta</taxon>
        <taxon>Embryophyta</taxon>
        <taxon>Tracheophyta</taxon>
        <taxon>Spermatophyta</taxon>
        <taxon>Magnoliopsida</taxon>
        <taxon>eudicotyledons</taxon>
        <taxon>Gunneridae</taxon>
        <taxon>Pentapetalae</taxon>
        <taxon>rosids</taxon>
        <taxon>fabids</taxon>
        <taxon>Malpighiales</taxon>
        <taxon>Linaceae</taxon>
        <taxon>Linum</taxon>
    </lineage>
</organism>
<sequence length="74" mass="7980">MLKEDGSAPSSGSFQSLMASVLRQKSLPDSWHLGNPQLLLNQIQLIPLPTGLPNSALAIPRSLIFLEQCGLKIV</sequence>
<evidence type="ECO:0000313" key="1">
    <source>
        <dbReference type="EMBL" id="CAI0395745.1"/>
    </source>
</evidence>
<keyword evidence="2" id="KW-1185">Reference proteome</keyword>
<proteinExistence type="predicted"/>
<gene>
    <name evidence="1" type="ORF">LITE_LOCUS8827</name>
</gene>
<name>A0AAV0IDP2_9ROSI</name>